<proteinExistence type="predicted"/>
<evidence type="ECO:0000313" key="2">
    <source>
        <dbReference type="Proteomes" id="UP001165960"/>
    </source>
</evidence>
<organism evidence="1 2">
    <name type="scientific">Entomophthora muscae</name>
    <dbReference type="NCBI Taxonomy" id="34485"/>
    <lineage>
        <taxon>Eukaryota</taxon>
        <taxon>Fungi</taxon>
        <taxon>Fungi incertae sedis</taxon>
        <taxon>Zoopagomycota</taxon>
        <taxon>Entomophthoromycotina</taxon>
        <taxon>Entomophthoromycetes</taxon>
        <taxon>Entomophthorales</taxon>
        <taxon>Entomophthoraceae</taxon>
        <taxon>Entomophthora</taxon>
    </lineage>
</organism>
<dbReference type="Proteomes" id="UP001165960">
    <property type="component" value="Unassembled WGS sequence"/>
</dbReference>
<name>A0ACC2RDT5_9FUNG</name>
<protein>
    <submittedName>
        <fullName evidence="1">Uncharacterized protein</fullName>
    </submittedName>
</protein>
<accession>A0ACC2RDT5</accession>
<reference evidence="1" key="1">
    <citation type="submission" date="2022-04" db="EMBL/GenBank/DDBJ databases">
        <title>Genome of the entomopathogenic fungus Entomophthora muscae.</title>
        <authorList>
            <person name="Elya C."/>
            <person name="Lovett B.R."/>
            <person name="Lee E."/>
            <person name="Macias A.M."/>
            <person name="Hajek A.E."/>
            <person name="De Bivort B.L."/>
            <person name="Kasson M.T."/>
            <person name="De Fine Licht H.H."/>
            <person name="Stajich J.E."/>
        </authorList>
    </citation>
    <scope>NUCLEOTIDE SEQUENCE</scope>
    <source>
        <strain evidence="1">Berkeley</strain>
    </source>
</reference>
<evidence type="ECO:0000313" key="1">
    <source>
        <dbReference type="EMBL" id="KAJ9048228.1"/>
    </source>
</evidence>
<keyword evidence="2" id="KW-1185">Reference proteome</keyword>
<comment type="caution">
    <text evidence="1">The sequence shown here is derived from an EMBL/GenBank/DDBJ whole genome shotgun (WGS) entry which is preliminary data.</text>
</comment>
<gene>
    <name evidence="1" type="ORF">DSO57_1037129</name>
</gene>
<dbReference type="EMBL" id="QTSX02007485">
    <property type="protein sequence ID" value="KAJ9048228.1"/>
    <property type="molecule type" value="Genomic_DNA"/>
</dbReference>
<sequence>MISHLFNHKEMAVMERAQLSSHYPLQKEQKYPSSSASSLSSTSSSPEETPAQCLEPPSNLSKLIAEREYSSSVPSSPNERTRPGSFILRSSSALAVELTEGKTSKSPSPLTLPPIDTSSIAEEKAPRKISQSKYISETESTLNPKDTPNELTEQETFLQVPSFTTPHQEWIHCFCEVRFDLETGQAVDNVYPPYDLSPSETKNIAFAAFPDTRVFETGDMVYSFRIRKTSLSTPPSNTTAGLDLIAPDTDFYTGYVYFRQRRDARVHRGYYQKSLVLLTSLPSACTVGLFTHLITVAGTRYHDYGAGAAGPTRVFLEAALQDLGRWPSPCYGATLEVPLAGQVLQIELPDHPHPGLQLLETSRISPLPANETHLLASVPDGSSPGLLLHWWDRLTDIWTLWELVLLGEPLVVMAPDPATCSHVVTELVDLIKPIPYCGDYRPYLTIMDADHKSFINKRVVPCSTILGVTNPVFQEALAHWPHWIHLGPRVKPSGPTKGRSSQKRGVVTTHKSLITKDRNLIHHLTAAMLRGDRSATVLNNRLRRYFGELTERFLAPLNRYVATLLPTQWCGVQGKPPPSGASALMIS</sequence>